<reference evidence="1 2" key="1">
    <citation type="submission" date="2016-08" db="EMBL/GenBank/DDBJ databases">
        <authorList>
            <consortium name="Pathogen Informatics"/>
        </authorList>
    </citation>
    <scope>NUCLEOTIDE SEQUENCE [LARGE SCALE GENOMIC DNA]</scope>
    <source>
        <strain evidence="1 2">DK</strain>
    </source>
</reference>
<protein>
    <submittedName>
        <fullName evidence="1">Plasmodium variant antigen protein Cir/Yir/Bir, putative</fullName>
    </submittedName>
</protein>
<sequence>MVILMLFKDSIKSDEYNDYDEYFLLWISDKLFKIRKESKDKKPKKPYMDTITLNSAYEKYLKKHKVILDYWTLFDNIKGLKEANLEYMSEFYKLLNNICNTIKEYNDNGVESKKLSKYFNRCLVQYRTLYMNISECNSYLHLLKKLKGIYDDFRNSAIKENGSNNDLPTKLQKLTTLDGVEINGTK</sequence>
<gene>
    <name evidence="1" type="ORF">PCHDK_000524400</name>
</gene>
<organism evidence="1 2">
    <name type="scientific">Plasmodium chabaudi adami</name>
    <dbReference type="NCBI Taxonomy" id="5826"/>
    <lineage>
        <taxon>Eukaryota</taxon>
        <taxon>Sar</taxon>
        <taxon>Alveolata</taxon>
        <taxon>Apicomplexa</taxon>
        <taxon>Aconoidasida</taxon>
        <taxon>Haemosporida</taxon>
        <taxon>Plasmodiidae</taxon>
        <taxon>Plasmodium</taxon>
        <taxon>Plasmodium (Vinckeia)</taxon>
    </lineage>
</organism>
<dbReference type="Proteomes" id="UP000195879">
    <property type="component" value="Unassembled WGS sequence"/>
</dbReference>
<dbReference type="EMBL" id="FMIO01000346">
    <property type="protein sequence ID" value="SCL91204.1"/>
    <property type="molecule type" value="Genomic_DNA"/>
</dbReference>
<evidence type="ECO:0000313" key="1">
    <source>
        <dbReference type="EMBL" id="SCL91204.1"/>
    </source>
</evidence>
<feature type="non-terminal residue" evidence="1">
    <location>
        <position position="186"/>
    </location>
</feature>
<evidence type="ECO:0000313" key="2">
    <source>
        <dbReference type="Proteomes" id="UP000195879"/>
    </source>
</evidence>
<dbReference type="AlphaFoldDB" id="A0A1D3L9N4"/>
<name>A0A1D3L9N4_PLACE</name>
<dbReference type="Pfam" id="PF06022">
    <property type="entry name" value="Cir_Bir_Yir"/>
    <property type="match status" value="1"/>
</dbReference>
<proteinExistence type="predicted"/>
<dbReference type="InterPro" id="IPR006477">
    <property type="entry name" value="Yir_bir_cir"/>
</dbReference>
<accession>A0A1D3L9N4</accession>